<evidence type="ECO:0000313" key="7">
    <source>
        <dbReference type="Proteomes" id="UP000287156"/>
    </source>
</evidence>
<dbReference type="Proteomes" id="UP000287156">
    <property type="component" value="Unassembled WGS sequence"/>
</dbReference>
<feature type="transmembrane region" description="Helical" evidence="5">
    <location>
        <begin position="298"/>
        <end position="315"/>
    </location>
</feature>
<feature type="transmembrane region" description="Helical" evidence="5">
    <location>
        <begin position="327"/>
        <end position="349"/>
    </location>
</feature>
<reference evidence="6" key="1">
    <citation type="submission" date="2018-12" db="EMBL/GenBank/DDBJ databases">
        <authorList>
            <person name="Sun L."/>
            <person name="Chen Z."/>
        </authorList>
    </citation>
    <scope>NUCLEOTIDE SEQUENCE [LARGE SCALE GENOMIC DNA]</scope>
    <source>
        <strain evidence="6">3-2-2</strain>
    </source>
</reference>
<feature type="transmembrane region" description="Helical" evidence="5">
    <location>
        <begin position="63"/>
        <end position="85"/>
    </location>
</feature>
<dbReference type="GO" id="GO:0005886">
    <property type="term" value="C:plasma membrane"/>
    <property type="evidence" value="ECO:0007669"/>
    <property type="project" value="TreeGrafter"/>
</dbReference>
<feature type="transmembrane region" description="Helical" evidence="5">
    <location>
        <begin position="221"/>
        <end position="243"/>
    </location>
</feature>
<evidence type="ECO:0000313" key="6">
    <source>
        <dbReference type="EMBL" id="RST72262.1"/>
    </source>
</evidence>
<evidence type="ECO:0000256" key="1">
    <source>
        <dbReference type="ARBA" id="ARBA00004141"/>
    </source>
</evidence>
<proteinExistence type="predicted"/>
<evidence type="ECO:0000256" key="2">
    <source>
        <dbReference type="ARBA" id="ARBA00022692"/>
    </source>
</evidence>
<evidence type="ECO:0000256" key="5">
    <source>
        <dbReference type="SAM" id="Phobius"/>
    </source>
</evidence>
<keyword evidence="4 5" id="KW-0472">Membrane</keyword>
<keyword evidence="2 5" id="KW-0812">Transmembrane</keyword>
<evidence type="ECO:0000256" key="3">
    <source>
        <dbReference type="ARBA" id="ARBA00022989"/>
    </source>
</evidence>
<dbReference type="GO" id="GO:0022857">
    <property type="term" value="F:transmembrane transporter activity"/>
    <property type="evidence" value="ECO:0007669"/>
    <property type="project" value="InterPro"/>
</dbReference>
<keyword evidence="3 5" id="KW-1133">Transmembrane helix</keyword>
<feature type="transmembrane region" description="Helical" evidence="5">
    <location>
        <begin position="369"/>
        <end position="386"/>
    </location>
</feature>
<accession>A0A429XVH4</accession>
<feature type="transmembrane region" description="Helical" evidence="5">
    <location>
        <begin position="181"/>
        <end position="201"/>
    </location>
</feature>
<dbReference type="InterPro" id="IPR051679">
    <property type="entry name" value="DASS-Related_Transporters"/>
</dbReference>
<protein>
    <submittedName>
        <fullName evidence="6">Citrate:succinate antiporter</fullName>
    </submittedName>
</protein>
<dbReference type="PANTHER" id="PTHR43652:SF2">
    <property type="entry name" value="BASIC AMINO ACID ANTIPORTER YFCC-RELATED"/>
    <property type="match status" value="1"/>
</dbReference>
<dbReference type="PANTHER" id="PTHR43652">
    <property type="entry name" value="BASIC AMINO ACID ANTIPORTER YFCC-RELATED"/>
    <property type="match status" value="1"/>
</dbReference>
<dbReference type="OrthoDB" id="9156049at2"/>
<dbReference type="AlphaFoldDB" id="A0A429XVH4"/>
<feature type="transmembrane region" description="Helical" evidence="5">
    <location>
        <begin position="26"/>
        <end position="43"/>
    </location>
</feature>
<sequence>MSTRVEKQRQHEKWFLTYIDRFSTKALTIISLHVSFSVMIVMIDGLDYRAKISLFAFLSAMTFWIGVKIPAGLTAILLLVFIIIMKAGETEILYNSLSEEVVWLMIGSFIIGEAVKQSGLSERFSRLVVEKSKNKNNIIIGLVSALFTTAFFIPSTSGRAALSMPIIKELGLYFNSKEKKVLALMIPVIILMTTSATLIGAGSHLIGIGLLKSTTNLTISYIQWLIWGVPFTLVITLISVIIIKWRLWPKNAGEEIISKNTTDTTNTPINDSEKKTLILLVLLMIGWITEGLHGYDLAFVTMFGAIVFMLPKYGVIDWKSGMKSVSWNLIIFVAAATALGKVLVETGVVVWIENELMNALQLFVDAPEWLIILIILFLTATSHLYITSHTTRAIVFIPSLILFSKTIGANPETVVFLSLIGMNYCVTFPVSSKALLLFYEEEEVSFDSVHLFKISAILMPIYILIAAAFYFTYWEWTGMHL</sequence>
<dbReference type="EMBL" id="QYTV02000009">
    <property type="protein sequence ID" value="RST72262.1"/>
    <property type="molecule type" value="Genomic_DNA"/>
</dbReference>
<gene>
    <name evidence="6" type="ORF">D4T97_016620</name>
</gene>
<feature type="transmembrane region" description="Helical" evidence="5">
    <location>
        <begin position="415"/>
        <end position="439"/>
    </location>
</feature>
<dbReference type="Pfam" id="PF00939">
    <property type="entry name" value="Na_sulph_symp"/>
    <property type="match status" value="1"/>
</dbReference>
<keyword evidence="7" id="KW-1185">Reference proteome</keyword>
<name>A0A429XVH4_9BACI</name>
<organism evidence="6 7">
    <name type="scientific">Siminovitchia acidinfaciens</name>
    <dbReference type="NCBI Taxonomy" id="2321395"/>
    <lineage>
        <taxon>Bacteria</taxon>
        <taxon>Bacillati</taxon>
        <taxon>Bacillota</taxon>
        <taxon>Bacilli</taxon>
        <taxon>Bacillales</taxon>
        <taxon>Bacillaceae</taxon>
        <taxon>Siminovitchia</taxon>
    </lineage>
</organism>
<feature type="transmembrane region" description="Helical" evidence="5">
    <location>
        <begin position="451"/>
        <end position="473"/>
    </location>
</feature>
<evidence type="ECO:0000256" key="4">
    <source>
        <dbReference type="ARBA" id="ARBA00023136"/>
    </source>
</evidence>
<dbReference type="InterPro" id="IPR001898">
    <property type="entry name" value="SLC13A/DASS"/>
</dbReference>
<dbReference type="RefSeq" id="WP_126051887.1">
    <property type="nucleotide sequence ID" value="NZ_QYTV02000009.1"/>
</dbReference>
<comment type="subcellular location">
    <subcellularLocation>
        <location evidence="1">Membrane</location>
        <topology evidence="1">Multi-pass membrane protein</topology>
    </subcellularLocation>
</comment>
<feature type="transmembrane region" description="Helical" evidence="5">
    <location>
        <begin position="138"/>
        <end position="160"/>
    </location>
</feature>
<comment type="caution">
    <text evidence="6">The sequence shown here is derived from an EMBL/GenBank/DDBJ whole genome shotgun (WGS) entry which is preliminary data.</text>
</comment>